<dbReference type="Pfam" id="PF06224">
    <property type="entry name" value="AlkZ-like"/>
    <property type="match status" value="1"/>
</dbReference>
<dbReference type="PANTHER" id="PTHR38479:SF2">
    <property type="entry name" value="WINGED HELIX DNA-BINDING DOMAIN-CONTAINING PROTEIN"/>
    <property type="match status" value="1"/>
</dbReference>
<keyword evidence="1" id="KW-0238">DNA-binding</keyword>
<dbReference type="RefSeq" id="WP_343793208.1">
    <property type="nucleotide sequence ID" value="NZ_BAAAEU010000024.1"/>
</dbReference>
<organism evidence="1 2">
    <name type="scientific">Dokdonella soli</name>
    <dbReference type="NCBI Taxonomy" id="529810"/>
    <lineage>
        <taxon>Bacteria</taxon>
        <taxon>Pseudomonadati</taxon>
        <taxon>Pseudomonadota</taxon>
        <taxon>Gammaproteobacteria</taxon>
        <taxon>Lysobacterales</taxon>
        <taxon>Rhodanobacteraceae</taxon>
        <taxon>Dokdonella</taxon>
    </lineage>
</organism>
<dbReference type="PANTHER" id="PTHR38479">
    <property type="entry name" value="LMO0824 PROTEIN"/>
    <property type="match status" value="1"/>
</dbReference>
<sequence>MDIACQRLHNQRIEPAAFTTPAEAVAWFGAVQAQDYLGALWAVGLRMREATERSVEAALTERRIVRTWPLRGTLHFVAAADVHWMLELATPRVLERSRRRLHDEFGLDDPVFAGARKVIERALRGGRQLTRPALYQVLESARISAEGQRGLHILWWLAQQGVICHGTREGKQPTFVLLDEWLPAAKRFSREEALAELALRYFTSRGPATPQDFTWWSGLAAADARIALEIVQPQLLRETRGGSTYWRSTSALPNPALKSSVVHLLPAYDEYAIAYKDRGHVLSPAHSAKAGNGIFNPVIVVDGHIAGTWKRTLGRASVAVAPSPFVAFDKASGKALEGAAHRYAAFVGLSAAMTEPVASVKPRKPPKGAGERSL</sequence>
<evidence type="ECO:0000313" key="2">
    <source>
        <dbReference type="Proteomes" id="UP001501523"/>
    </source>
</evidence>
<accession>A0ABN1IVP7</accession>
<name>A0ABN1IVP7_9GAMM</name>
<dbReference type="Proteomes" id="UP001501523">
    <property type="component" value="Unassembled WGS sequence"/>
</dbReference>
<comment type="caution">
    <text evidence="1">The sequence shown here is derived from an EMBL/GenBank/DDBJ whole genome shotgun (WGS) entry which is preliminary data.</text>
</comment>
<evidence type="ECO:0000313" key="1">
    <source>
        <dbReference type="EMBL" id="GAA0722307.1"/>
    </source>
</evidence>
<dbReference type="GO" id="GO:0003677">
    <property type="term" value="F:DNA binding"/>
    <property type="evidence" value="ECO:0007669"/>
    <property type="project" value="UniProtKB-KW"/>
</dbReference>
<keyword evidence="2" id="KW-1185">Reference proteome</keyword>
<reference evidence="1 2" key="1">
    <citation type="journal article" date="2019" name="Int. J. Syst. Evol. Microbiol.">
        <title>The Global Catalogue of Microorganisms (GCM) 10K type strain sequencing project: providing services to taxonomists for standard genome sequencing and annotation.</title>
        <authorList>
            <consortium name="The Broad Institute Genomics Platform"/>
            <consortium name="The Broad Institute Genome Sequencing Center for Infectious Disease"/>
            <person name="Wu L."/>
            <person name="Ma J."/>
        </authorList>
    </citation>
    <scope>NUCLEOTIDE SEQUENCE [LARGE SCALE GENOMIC DNA]</scope>
    <source>
        <strain evidence="1 2">JCM 15421</strain>
    </source>
</reference>
<protein>
    <submittedName>
        <fullName evidence="1">Winged helix DNA-binding domain-containing protein</fullName>
    </submittedName>
</protein>
<dbReference type="EMBL" id="BAAAEU010000024">
    <property type="protein sequence ID" value="GAA0722307.1"/>
    <property type="molecule type" value="Genomic_DNA"/>
</dbReference>
<gene>
    <name evidence="1" type="ORF">GCM10009105_33390</name>
</gene>
<proteinExistence type="predicted"/>
<dbReference type="InterPro" id="IPR009351">
    <property type="entry name" value="AlkZ-like"/>
</dbReference>